<gene>
    <name evidence="16" type="ORF">FEF09_23075</name>
</gene>
<organism evidence="16 17">
    <name type="scientific">Chitinophaga pinensis</name>
    <dbReference type="NCBI Taxonomy" id="79329"/>
    <lineage>
        <taxon>Bacteria</taxon>
        <taxon>Pseudomonadati</taxon>
        <taxon>Bacteroidota</taxon>
        <taxon>Chitinophagia</taxon>
        <taxon>Chitinophagales</taxon>
        <taxon>Chitinophagaceae</taxon>
        <taxon>Chitinophaga</taxon>
    </lineage>
</organism>
<evidence type="ECO:0000256" key="1">
    <source>
        <dbReference type="ARBA" id="ARBA00004571"/>
    </source>
</evidence>
<keyword evidence="17" id="KW-1185">Reference proteome</keyword>
<evidence type="ECO:0000256" key="12">
    <source>
        <dbReference type="PROSITE-ProRule" id="PRU01360"/>
    </source>
</evidence>
<dbReference type="Pfam" id="PF07660">
    <property type="entry name" value="STN"/>
    <property type="match status" value="1"/>
</dbReference>
<dbReference type="PANTHER" id="PTHR32552:SF89">
    <property type="entry name" value="CATECHOLATE SIDEROPHORE RECEPTOR FIU"/>
    <property type="match status" value="1"/>
</dbReference>
<feature type="compositionally biased region" description="Low complexity" evidence="14">
    <location>
        <begin position="285"/>
        <end position="297"/>
    </location>
</feature>
<keyword evidence="3 12" id="KW-1134">Transmembrane beta strand</keyword>
<dbReference type="Gene3D" id="2.60.40.1120">
    <property type="entry name" value="Carboxypeptidase-like, regulatory domain"/>
    <property type="match status" value="1"/>
</dbReference>
<reference evidence="16 17" key="1">
    <citation type="submission" date="2019-08" db="EMBL/GenBank/DDBJ databases">
        <title>Whole genome sequencing of chitin degrading bacteria Chitinophaga pinensis YS16.</title>
        <authorList>
            <person name="Singh R.P."/>
            <person name="Manchanda G."/>
            <person name="Maurya I.K."/>
            <person name="Joshi N.K."/>
            <person name="Srivastava A.K."/>
        </authorList>
    </citation>
    <scope>NUCLEOTIDE SEQUENCE [LARGE SCALE GENOMIC DNA]</scope>
    <source>
        <strain evidence="16 17">YS-16</strain>
    </source>
</reference>
<accession>A0A5C6LNQ7</accession>
<keyword evidence="8" id="KW-0406">Ion transport</keyword>
<dbReference type="Pfam" id="PF00593">
    <property type="entry name" value="TonB_dep_Rec_b-barrel"/>
    <property type="match status" value="1"/>
</dbReference>
<dbReference type="GO" id="GO:0015344">
    <property type="term" value="F:siderophore uptake transmembrane transporter activity"/>
    <property type="evidence" value="ECO:0007669"/>
    <property type="project" value="TreeGrafter"/>
</dbReference>
<dbReference type="OrthoDB" id="9768177at2"/>
<evidence type="ECO:0000256" key="10">
    <source>
        <dbReference type="ARBA" id="ARBA00023136"/>
    </source>
</evidence>
<dbReference type="EMBL" id="VOHS01000033">
    <property type="protein sequence ID" value="TWV96782.1"/>
    <property type="molecule type" value="Genomic_DNA"/>
</dbReference>
<dbReference type="PANTHER" id="PTHR32552">
    <property type="entry name" value="FERRICHROME IRON RECEPTOR-RELATED"/>
    <property type="match status" value="1"/>
</dbReference>
<evidence type="ECO:0000256" key="4">
    <source>
        <dbReference type="ARBA" id="ARBA00022496"/>
    </source>
</evidence>
<dbReference type="InterPro" id="IPR037066">
    <property type="entry name" value="Plug_dom_sf"/>
</dbReference>
<evidence type="ECO:0000256" key="5">
    <source>
        <dbReference type="ARBA" id="ARBA00022692"/>
    </source>
</evidence>
<keyword evidence="5 12" id="KW-0812">Transmembrane</keyword>
<name>A0A5C6LNQ7_9BACT</name>
<dbReference type="Gene3D" id="2.40.170.20">
    <property type="entry name" value="TonB-dependent receptor, beta-barrel domain"/>
    <property type="match status" value="1"/>
</dbReference>
<protein>
    <submittedName>
        <fullName evidence="16">SusC/RagA family TonB-linked outer membrane protein</fullName>
    </submittedName>
</protein>
<proteinExistence type="inferred from homology"/>
<dbReference type="Gene3D" id="3.55.50.30">
    <property type="match status" value="1"/>
</dbReference>
<evidence type="ECO:0000256" key="8">
    <source>
        <dbReference type="ARBA" id="ARBA00023065"/>
    </source>
</evidence>
<dbReference type="SUPFAM" id="SSF56935">
    <property type="entry name" value="Porins"/>
    <property type="match status" value="1"/>
</dbReference>
<dbReference type="InterPro" id="IPR011662">
    <property type="entry name" value="Secretin/TonB_short_N"/>
</dbReference>
<sequence length="1098" mass="118848">MKLTAILTLVFSLHLSARSYSQSVTITGRHLALYDIFNSISKQTGYEFVYDEKMLQGTGTIDINLKGASIAAVLDNCLKNKPLSYTITDKIIVIRPRAAQKEAATTAEQPAAQVEGTVVDGAGQPLPNVAIQVKGTTRGVLTDAKGHFSIQVESTDVLVFNYVGYDKKEVPVGTQTSLQIVLQESNKQLNTVVVTALGVKRTEKSITYATQQVSGVELTKAKDPNLMNTLNGKVAGLNISSSSSGVGGSAKVILRGAKSGLGSNQALYVIDGVPMNNSLTSQPNSSYGGSSSYDGGDPISNLNPDDIESVSVLKGASAAALYGSQGANGVVLVTTKSGKAGRTIVNFSSSLTLNTVAYKPEFQNSYGQSTPTSTQSWGSKLAGGAQDNLGSFFQTGNNLTNSISLSGGTDKMQTYFSYANTTAKGIEPKNKLSRNNISFKETGHFLNDKLTAEADVNYITQTIDNTPLSGFYFNPLSGLYLFPRGKDLAPYKNGFEVFDPARRLMTQNWAFNEDIQQNPWWITNRNPNSLDRNRLLLNASLKYEVNKWLNIQGRGSIDRINDVYEQKVYAGTVTTLSPANGVYIYSNTTTSQQYGDVLANFNIPIGDKIRITGVLGGSIRDVVTKGDKYNSGQEGLNIPNIFVLQNFKAINPLNTGTLQENHSQVQSVFGSANISYKDWAYLDLTARNDWASNLAFTPSGSYFYPSVGLNVILSSVAKLPEFISFAKVRGSFAQVGNSPLAYQSNPAVYTFSAGGGFSINPSAPFTDLKPEKTNSLEFGTEWRFFDNRLSADVTYYKTNTKNQTLQIRAPQGSFYDNFFINAGNIQNQGVEAVVRYDVLRDGKFKWNTGLNFATNQNRIKELAPNAPEFTLSGASGSNYVSKFKVGGSFGDIYGTVLQRDAQGRVMIDANGNPIKQGGDFVYLGNSNTRWQLGWNNNLEYKDFTLSFLIDGKFGGKVMSITQSVMDQYGVSKATGDARDAGGVAVNGVDPNGNAVSMVDAQKWYSSVGGREAASGEYIYSATTVRLREVALGYTIPVKGTSFIRAMKLSLTGRNLLYFSKKAPFDPELTMSTANGLSGVDIFMPPATRNYGLTLNATF</sequence>
<feature type="domain" description="Secretin/TonB short N-terminal" evidence="15">
    <location>
        <begin position="46"/>
        <end position="97"/>
    </location>
</feature>
<dbReference type="SUPFAM" id="SSF49464">
    <property type="entry name" value="Carboxypeptidase regulatory domain-like"/>
    <property type="match status" value="1"/>
</dbReference>
<dbReference type="InterPro" id="IPR000531">
    <property type="entry name" value="Beta-barrel_TonB"/>
</dbReference>
<dbReference type="InterPro" id="IPR012910">
    <property type="entry name" value="Plug_dom"/>
</dbReference>
<keyword evidence="9 13" id="KW-0798">TonB box</keyword>
<dbReference type="NCBIfam" id="TIGR04057">
    <property type="entry name" value="SusC_RagA_signa"/>
    <property type="match status" value="1"/>
</dbReference>
<evidence type="ECO:0000313" key="17">
    <source>
        <dbReference type="Proteomes" id="UP000318815"/>
    </source>
</evidence>
<dbReference type="Pfam" id="PF07715">
    <property type="entry name" value="Plug"/>
    <property type="match status" value="1"/>
</dbReference>
<evidence type="ECO:0000256" key="13">
    <source>
        <dbReference type="RuleBase" id="RU003357"/>
    </source>
</evidence>
<dbReference type="SMART" id="SM00965">
    <property type="entry name" value="STN"/>
    <property type="match status" value="1"/>
</dbReference>
<dbReference type="AlphaFoldDB" id="A0A5C6LNQ7"/>
<evidence type="ECO:0000259" key="15">
    <source>
        <dbReference type="SMART" id="SM00965"/>
    </source>
</evidence>
<dbReference type="InterPro" id="IPR039426">
    <property type="entry name" value="TonB-dep_rcpt-like"/>
</dbReference>
<dbReference type="Gene3D" id="2.170.130.10">
    <property type="entry name" value="TonB-dependent receptor, plug domain"/>
    <property type="match status" value="1"/>
</dbReference>
<evidence type="ECO:0000256" key="14">
    <source>
        <dbReference type="SAM" id="MobiDB-lite"/>
    </source>
</evidence>
<dbReference type="RefSeq" id="WP_146307295.1">
    <property type="nucleotide sequence ID" value="NZ_VOHS01000033.1"/>
</dbReference>
<keyword evidence="7" id="KW-0408">Iron</keyword>
<dbReference type="InterPro" id="IPR036942">
    <property type="entry name" value="Beta-barrel_TonB_sf"/>
</dbReference>
<dbReference type="InterPro" id="IPR023996">
    <property type="entry name" value="TonB-dep_OMP_SusC/RagA"/>
</dbReference>
<comment type="similarity">
    <text evidence="12 13">Belongs to the TonB-dependent receptor family.</text>
</comment>
<evidence type="ECO:0000256" key="2">
    <source>
        <dbReference type="ARBA" id="ARBA00022448"/>
    </source>
</evidence>
<dbReference type="Proteomes" id="UP000318815">
    <property type="component" value="Unassembled WGS sequence"/>
</dbReference>
<dbReference type="GO" id="GO:0009279">
    <property type="term" value="C:cell outer membrane"/>
    <property type="evidence" value="ECO:0007669"/>
    <property type="project" value="UniProtKB-SubCell"/>
</dbReference>
<dbReference type="InterPro" id="IPR023997">
    <property type="entry name" value="TonB-dep_OMP_SusC/RagA_CS"/>
</dbReference>
<keyword evidence="4" id="KW-0410">Iron transport</keyword>
<dbReference type="Pfam" id="PF13715">
    <property type="entry name" value="CarbopepD_reg_2"/>
    <property type="match status" value="1"/>
</dbReference>
<evidence type="ECO:0000256" key="6">
    <source>
        <dbReference type="ARBA" id="ARBA00022729"/>
    </source>
</evidence>
<keyword evidence="11 12" id="KW-0998">Cell outer membrane</keyword>
<comment type="caution">
    <text evidence="16">The sequence shown here is derived from an EMBL/GenBank/DDBJ whole genome shotgun (WGS) entry which is preliminary data.</text>
</comment>
<keyword evidence="2 12" id="KW-0813">Transport</keyword>
<keyword evidence="10 12" id="KW-0472">Membrane</keyword>
<dbReference type="PROSITE" id="PS52016">
    <property type="entry name" value="TONB_DEPENDENT_REC_3"/>
    <property type="match status" value="1"/>
</dbReference>
<evidence type="ECO:0000256" key="9">
    <source>
        <dbReference type="ARBA" id="ARBA00023077"/>
    </source>
</evidence>
<evidence type="ECO:0000256" key="7">
    <source>
        <dbReference type="ARBA" id="ARBA00023004"/>
    </source>
</evidence>
<evidence type="ECO:0000256" key="3">
    <source>
        <dbReference type="ARBA" id="ARBA00022452"/>
    </source>
</evidence>
<comment type="subcellular location">
    <subcellularLocation>
        <location evidence="1 12">Cell outer membrane</location>
        <topology evidence="1 12">Multi-pass membrane protein</topology>
    </subcellularLocation>
</comment>
<evidence type="ECO:0000313" key="16">
    <source>
        <dbReference type="EMBL" id="TWV96782.1"/>
    </source>
</evidence>
<dbReference type="NCBIfam" id="TIGR04056">
    <property type="entry name" value="OMP_RagA_SusC"/>
    <property type="match status" value="1"/>
</dbReference>
<keyword evidence="6" id="KW-0732">Signal</keyword>
<feature type="region of interest" description="Disordered" evidence="14">
    <location>
        <begin position="280"/>
        <end position="301"/>
    </location>
</feature>
<evidence type="ECO:0000256" key="11">
    <source>
        <dbReference type="ARBA" id="ARBA00023237"/>
    </source>
</evidence>
<dbReference type="InterPro" id="IPR008969">
    <property type="entry name" value="CarboxyPept-like_regulatory"/>
</dbReference>